<protein>
    <submittedName>
        <fullName evidence="1">Uncharacterized protein</fullName>
    </submittedName>
</protein>
<dbReference type="GeneID" id="78477476"/>
<accession>A0A1Q9YHG9</accession>
<name>A0A1Q9YHG9_9FIRM</name>
<dbReference type="RefSeq" id="WP_067555395.1">
    <property type="nucleotide sequence ID" value="NZ_CAMTMS010000007.1"/>
</dbReference>
<gene>
    <name evidence="1" type="ORF">BO223_11550</name>
</gene>
<sequence>MNQTNVLVFSRDEMIAILKAVGILDWENYDPDTPWLTKLFILERDANFIPNGYDADNWMSVEEILGHEINLDQYLKVSSYLDNEHDTQAIEIAGSVSEYPFWIPILEAIVTPAI</sequence>
<reference evidence="1 2" key="1">
    <citation type="submission" date="2016-11" db="EMBL/GenBank/DDBJ databases">
        <title>Description of two novel members of the family Erysipelotrichaceae: Ileibacterium lipovorans gen. nov., sp. nov. and Dubosiella newyorkensis, gen. nov., sp. nov.</title>
        <authorList>
            <person name="Cox L.M."/>
            <person name="Sohn J."/>
            <person name="Tyrrell K.L."/>
            <person name="Citron D.M."/>
            <person name="Lawson P.A."/>
            <person name="Patel N.B."/>
            <person name="Iizumi T."/>
            <person name="Perez-Perez G.I."/>
            <person name="Goldstein E.J."/>
            <person name="Blaser M.J."/>
        </authorList>
    </citation>
    <scope>NUCLEOTIDE SEQUENCE [LARGE SCALE GENOMIC DNA]</scope>
    <source>
        <strain evidence="1 2">NYU-BL-K8</strain>
    </source>
</reference>
<dbReference type="OrthoDB" id="9771372at2"/>
<organism evidence="1 2">
    <name type="scientific">Faecalibaculum rodentium</name>
    <dbReference type="NCBI Taxonomy" id="1702221"/>
    <lineage>
        <taxon>Bacteria</taxon>
        <taxon>Bacillati</taxon>
        <taxon>Bacillota</taxon>
        <taxon>Erysipelotrichia</taxon>
        <taxon>Erysipelotrichales</taxon>
        <taxon>Erysipelotrichaceae</taxon>
        <taxon>Faecalibaculum</taxon>
    </lineage>
</organism>
<dbReference type="AlphaFoldDB" id="A0A1Q9YHG9"/>
<proteinExistence type="predicted"/>
<dbReference type="Proteomes" id="UP000186758">
    <property type="component" value="Unassembled WGS sequence"/>
</dbReference>
<evidence type="ECO:0000313" key="2">
    <source>
        <dbReference type="Proteomes" id="UP000186758"/>
    </source>
</evidence>
<dbReference type="EMBL" id="MPJZ01000098">
    <property type="protein sequence ID" value="OLU43599.1"/>
    <property type="molecule type" value="Genomic_DNA"/>
</dbReference>
<comment type="caution">
    <text evidence="1">The sequence shown here is derived from an EMBL/GenBank/DDBJ whole genome shotgun (WGS) entry which is preliminary data.</text>
</comment>
<evidence type="ECO:0000313" key="1">
    <source>
        <dbReference type="EMBL" id="OLU43599.1"/>
    </source>
</evidence>